<accession>A0A4C1VYR6</accession>
<dbReference type="InterPro" id="IPR050861">
    <property type="entry name" value="Dihydroxyacetone_Kinase"/>
</dbReference>
<dbReference type="SUPFAM" id="SSF101473">
    <property type="entry name" value="DhaL-like"/>
    <property type="match status" value="1"/>
</dbReference>
<comment type="caution">
    <text evidence="6">The sequence shown here is derived from an EMBL/GenBank/DDBJ whole genome shotgun (WGS) entry which is preliminary data.</text>
</comment>
<keyword evidence="7" id="KW-1185">Reference proteome</keyword>
<organism evidence="6 7">
    <name type="scientific">Eumeta variegata</name>
    <name type="common">Bagworm moth</name>
    <name type="synonym">Eumeta japonica</name>
    <dbReference type="NCBI Taxonomy" id="151549"/>
    <lineage>
        <taxon>Eukaryota</taxon>
        <taxon>Metazoa</taxon>
        <taxon>Ecdysozoa</taxon>
        <taxon>Arthropoda</taxon>
        <taxon>Hexapoda</taxon>
        <taxon>Insecta</taxon>
        <taxon>Pterygota</taxon>
        <taxon>Neoptera</taxon>
        <taxon>Endopterygota</taxon>
        <taxon>Lepidoptera</taxon>
        <taxon>Glossata</taxon>
        <taxon>Ditrysia</taxon>
        <taxon>Tineoidea</taxon>
        <taxon>Psychidae</taxon>
        <taxon>Oiketicinae</taxon>
        <taxon>Eumeta</taxon>
    </lineage>
</organism>
<dbReference type="GO" id="GO:0005829">
    <property type="term" value="C:cytosol"/>
    <property type="evidence" value="ECO:0007669"/>
    <property type="project" value="TreeGrafter"/>
</dbReference>
<dbReference type="FunFam" id="1.25.40.340:FF:000002">
    <property type="entry name" value="Dihydroxyacetone kinase, L subunit"/>
    <property type="match status" value="1"/>
</dbReference>
<evidence type="ECO:0000313" key="6">
    <source>
        <dbReference type="EMBL" id="GBP44178.1"/>
    </source>
</evidence>
<dbReference type="Pfam" id="PF02734">
    <property type="entry name" value="Dak2"/>
    <property type="match status" value="1"/>
</dbReference>
<dbReference type="Proteomes" id="UP000299102">
    <property type="component" value="Unassembled WGS sequence"/>
</dbReference>
<comment type="catalytic activity">
    <reaction evidence="3">
        <text>D-glyceraldehyde + ATP = D-glyceraldehyde 3-phosphate + ADP + H(+)</text>
        <dbReference type="Rhea" id="RHEA:13941"/>
        <dbReference type="ChEBI" id="CHEBI:15378"/>
        <dbReference type="ChEBI" id="CHEBI:17378"/>
        <dbReference type="ChEBI" id="CHEBI:30616"/>
        <dbReference type="ChEBI" id="CHEBI:59776"/>
        <dbReference type="ChEBI" id="CHEBI:456216"/>
        <dbReference type="EC" id="2.7.1.28"/>
    </reaction>
</comment>
<dbReference type="OrthoDB" id="1724672at2759"/>
<protein>
    <recommendedName>
        <fullName evidence="5">DhaL domain-containing protein</fullName>
    </recommendedName>
</protein>
<dbReference type="InterPro" id="IPR004007">
    <property type="entry name" value="DhaL_dom"/>
</dbReference>
<keyword evidence="1" id="KW-0808">Transferase</keyword>
<dbReference type="SMART" id="SM01120">
    <property type="entry name" value="Dak2"/>
    <property type="match status" value="1"/>
</dbReference>
<dbReference type="InterPro" id="IPR036117">
    <property type="entry name" value="DhaL_dom_sf"/>
</dbReference>
<sequence length="172" mass="18159">MKKFSEAVINYITTSSLQFPSKVIWELSEIAEDDMGGTSGGIYSLGLAAAAQSLAGEKAIDILAWQRSLESALQAISKYGGAEPGDRTMLDTLHSALKALRSGLKGGDAKKALTETIVAAEKGAKATITMMAKAGRAAYVSSEHLREEDAGAHAAALWTRAILSKIIKELYA</sequence>
<evidence type="ECO:0000259" key="5">
    <source>
        <dbReference type="PROSITE" id="PS51480"/>
    </source>
</evidence>
<gene>
    <name evidence="6" type="ORF">EVAR_31622_1</name>
</gene>
<evidence type="ECO:0000256" key="1">
    <source>
        <dbReference type="ARBA" id="ARBA00022679"/>
    </source>
</evidence>
<dbReference type="STRING" id="151549.A0A4C1VYR6"/>
<evidence type="ECO:0000256" key="4">
    <source>
        <dbReference type="ARBA" id="ARBA00048898"/>
    </source>
</evidence>
<dbReference type="PANTHER" id="PTHR28629:SF4">
    <property type="entry name" value="TRIOKINASE_FMN CYCLASE"/>
    <property type="match status" value="1"/>
</dbReference>
<dbReference type="PROSITE" id="PS51480">
    <property type="entry name" value="DHAL"/>
    <property type="match status" value="1"/>
</dbReference>
<reference evidence="6 7" key="1">
    <citation type="journal article" date="2019" name="Commun. Biol.">
        <title>The bagworm genome reveals a unique fibroin gene that provides high tensile strength.</title>
        <authorList>
            <person name="Kono N."/>
            <person name="Nakamura H."/>
            <person name="Ohtoshi R."/>
            <person name="Tomita M."/>
            <person name="Numata K."/>
            <person name="Arakawa K."/>
        </authorList>
    </citation>
    <scope>NUCLEOTIDE SEQUENCE [LARGE SCALE GENOMIC DNA]</scope>
</reference>
<dbReference type="GO" id="GO:0004371">
    <property type="term" value="F:glycerone kinase activity"/>
    <property type="evidence" value="ECO:0007669"/>
    <property type="project" value="UniProtKB-EC"/>
</dbReference>
<evidence type="ECO:0000256" key="2">
    <source>
        <dbReference type="ARBA" id="ARBA00022777"/>
    </source>
</evidence>
<dbReference type="GO" id="GO:0050354">
    <property type="term" value="F:triokinase activity"/>
    <property type="evidence" value="ECO:0007669"/>
    <property type="project" value="UniProtKB-EC"/>
</dbReference>
<name>A0A4C1VYR6_EUMVA</name>
<comment type="catalytic activity">
    <reaction evidence="4">
        <text>dihydroxyacetone + ATP = dihydroxyacetone phosphate + ADP + H(+)</text>
        <dbReference type="Rhea" id="RHEA:15773"/>
        <dbReference type="ChEBI" id="CHEBI:15378"/>
        <dbReference type="ChEBI" id="CHEBI:16016"/>
        <dbReference type="ChEBI" id="CHEBI:30616"/>
        <dbReference type="ChEBI" id="CHEBI:57642"/>
        <dbReference type="ChEBI" id="CHEBI:456216"/>
        <dbReference type="EC" id="2.7.1.29"/>
    </reaction>
</comment>
<dbReference type="PANTHER" id="PTHR28629">
    <property type="entry name" value="TRIOKINASE/FMN CYCLASE"/>
    <property type="match status" value="1"/>
</dbReference>
<feature type="domain" description="DhaL" evidence="5">
    <location>
        <begin position="1"/>
        <end position="164"/>
    </location>
</feature>
<dbReference type="Gene3D" id="1.25.40.340">
    <property type="match status" value="1"/>
</dbReference>
<evidence type="ECO:0000256" key="3">
    <source>
        <dbReference type="ARBA" id="ARBA00047974"/>
    </source>
</evidence>
<proteinExistence type="predicted"/>
<keyword evidence="2" id="KW-0418">Kinase</keyword>
<dbReference type="AlphaFoldDB" id="A0A4C1VYR6"/>
<evidence type="ECO:0000313" key="7">
    <source>
        <dbReference type="Proteomes" id="UP000299102"/>
    </source>
</evidence>
<dbReference type="EMBL" id="BGZK01000448">
    <property type="protein sequence ID" value="GBP44178.1"/>
    <property type="molecule type" value="Genomic_DNA"/>
</dbReference>
<dbReference type="GO" id="GO:0019563">
    <property type="term" value="P:glycerol catabolic process"/>
    <property type="evidence" value="ECO:0007669"/>
    <property type="project" value="TreeGrafter"/>
</dbReference>